<organism evidence="2 3">
    <name type="scientific">Molorchus minor</name>
    <dbReference type="NCBI Taxonomy" id="1323400"/>
    <lineage>
        <taxon>Eukaryota</taxon>
        <taxon>Metazoa</taxon>
        <taxon>Ecdysozoa</taxon>
        <taxon>Arthropoda</taxon>
        <taxon>Hexapoda</taxon>
        <taxon>Insecta</taxon>
        <taxon>Pterygota</taxon>
        <taxon>Neoptera</taxon>
        <taxon>Endopterygota</taxon>
        <taxon>Coleoptera</taxon>
        <taxon>Polyphaga</taxon>
        <taxon>Cucujiformia</taxon>
        <taxon>Chrysomeloidea</taxon>
        <taxon>Cerambycidae</taxon>
        <taxon>Lamiinae</taxon>
        <taxon>Monochamini</taxon>
        <taxon>Molorchus</taxon>
    </lineage>
</organism>
<dbReference type="Pfam" id="PF10551">
    <property type="entry name" value="MULE"/>
    <property type="match status" value="1"/>
</dbReference>
<protein>
    <recommendedName>
        <fullName evidence="1">MULE transposase domain-containing protein</fullName>
    </recommendedName>
</protein>
<comment type="caution">
    <text evidence="2">The sequence shown here is derived from an EMBL/GenBank/DDBJ whole genome shotgun (WGS) entry which is preliminary data.</text>
</comment>
<evidence type="ECO:0000313" key="2">
    <source>
        <dbReference type="EMBL" id="KAJ8940697.1"/>
    </source>
</evidence>
<dbReference type="EMBL" id="JAPWTJ010004999">
    <property type="protein sequence ID" value="KAJ8940697.1"/>
    <property type="molecule type" value="Genomic_DNA"/>
</dbReference>
<feature type="domain" description="MULE transposase" evidence="1">
    <location>
        <begin position="111"/>
        <end position="205"/>
    </location>
</feature>
<dbReference type="InterPro" id="IPR018289">
    <property type="entry name" value="MULE_transposase_dom"/>
</dbReference>
<proteinExistence type="predicted"/>
<gene>
    <name evidence="2" type="ORF">NQ317_003820</name>
</gene>
<evidence type="ECO:0000313" key="3">
    <source>
        <dbReference type="Proteomes" id="UP001162164"/>
    </source>
</evidence>
<keyword evidence="3" id="KW-1185">Reference proteome</keyword>
<reference evidence="2" key="1">
    <citation type="journal article" date="2023" name="Insect Mol. Biol.">
        <title>Genome sequencing provides insights into the evolution of gene families encoding plant cell wall-degrading enzymes in longhorned beetles.</title>
        <authorList>
            <person name="Shin N.R."/>
            <person name="Okamura Y."/>
            <person name="Kirsch R."/>
            <person name="Pauchet Y."/>
        </authorList>
    </citation>
    <scope>NUCLEOTIDE SEQUENCE</scope>
    <source>
        <strain evidence="2">MMC_N1</strain>
    </source>
</reference>
<accession>A0ABQ9IPM8</accession>
<dbReference type="PANTHER" id="PTHR33977">
    <property type="entry name" value="ZINC ION BINDING PROTEIN"/>
    <property type="match status" value="1"/>
</dbReference>
<dbReference type="Proteomes" id="UP001162164">
    <property type="component" value="Unassembled WGS sequence"/>
</dbReference>
<sequence length="207" mass="24150">MLQGIPNQRILKDVGENFNPLSRISYTTNHDLYNIKKAFKIESDVIFDHDDTKSVSILIENLKQNSGLDNPILLYKPYGEEDNTIGKDNFFLIFMNTAQKEMLAKYGNNIIMIDSTHGTNPYKIQLTTLMVVDEDYEGFPVAFVWSITQTEAIYQTFFFCIREKLPELKPRIFISDDCNTFYNAFVKVYKYLPNKILCDWHVKKKSI</sequence>
<name>A0ABQ9IPM8_9CUCU</name>
<evidence type="ECO:0000259" key="1">
    <source>
        <dbReference type="Pfam" id="PF10551"/>
    </source>
</evidence>
<dbReference type="PANTHER" id="PTHR33977:SF1">
    <property type="entry name" value="ZINC ION BINDING PROTEIN"/>
    <property type="match status" value="1"/>
</dbReference>